<reference evidence="1 2" key="1">
    <citation type="submission" date="2021-03" db="EMBL/GenBank/DDBJ databases">
        <title>Sequencing the genomes of 1000 actinobacteria strains.</title>
        <authorList>
            <person name="Klenk H.-P."/>
        </authorList>
    </citation>
    <scope>NUCLEOTIDE SEQUENCE [LARGE SCALE GENOMIC DNA]</scope>
    <source>
        <strain evidence="1 2">DSM 15797</strain>
    </source>
</reference>
<dbReference type="Proteomes" id="UP001296993">
    <property type="component" value="Unassembled WGS sequence"/>
</dbReference>
<dbReference type="EMBL" id="JAGIOF010000001">
    <property type="protein sequence ID" value="MBP2386292.1"/>
    <property type="molecule type" value="Genomic_DNA"/>
</dbReference>
<evidence type="ECO:0000313" key="2">
    <source>
        <dbReference type="Proteomes" id="UP001296993"/>
    </source>
</evidence>
<organism evidence="1 2">
    <name type="scientific">Paeniglutamicibacter kerguelensis</name>
    <dbReference type="NCBI Taxonomy" id="254788"/>
    <lineage>
        <taxon>Bacteria</taxon>
        <taxon>Bacillati</taxon>
        <taxon>Actinomycetota</taxon>
        <taxon>Actinomycetes</taxon>
        <taxon>Micrococcales</taxon>
        <taxon>Micrococcaceae</taxon>
        <taxon>Paeniglutamicibacter</taxon>
    </lineage>
</organism>
<sequence>MTDPEYEANPANSTSLEWRWRINCPMLTMPPRTMSVARASPTWVLCAYTAPLDSMPWWSTKRSMVSLMW</sequence>
<accession>A0ABS4XCT9</accession>
<keyword evidence="2" id="KW-1185">Reference proteome</keyword>
<evidence type="ECO:0000313" key="1">
    <source>
        <dbReference type="EMBL" id="MBP2386292.1"/>
    </source>
</evidence>
<proteinExistence type="predicted"/>
<name>A0ABS4XCT9_9MICC</name>
<comment type="caution">
    <text evidence="1">The sequence shown here is derived from an EMBL/GenBank/DDBJ whole genome shotgun (WGS) entry which is preliminary data.</text>
</comment>
<protein>
    <submittedName>
        <fullName evidence="1">Uncharacterized protein</fullName>
    </submittedName>
</protein>
<gene>
    <name evidence="1" type="ORF">JOF47_001803</name>
</gene>